<dbReference type="EMBL" id="BKCJ010000524">
    <property type="protein sequence ID" value="GEU33972.1"/>
    <property type="molecule type" value="Genomic_DNA"/>
</dbReference>
<comment type="caution">
    <text evidence="2">The sequence shown here is derived from an EMBL/GenBank/DDBJ whole genome shotgun (WGS) entry which is preliminary data.</text>
</comment>
<proteinExistence type="predicted"/>
<feature type="region of interest" description="Disordered" evidence="1">
    <location>
        <begin position="315"/>
        <end position="352"/>
    </location>
</feature>
<protein>
    <submittedName>
        <fullName evidence="2">Retrotransposon Orf1</fullName>
    </submittedName>
</protein>
<evidence type="ECO:0000313" key="2">
    <source>
        <dbReference type="EMBL" id="GEU33972.1"/>
    </source>
</evidence>
<accession>A0A6L2JB83</accession>
<sequence length="352" mass="40040">MSKGARSSRRYEPLHKGVTFRFGRIWRKMSLLELGWRVGLYIERESRDAVILSGLRNIETINSTNFTHLFWPNIGDEGFNVENTKAKSIRDPRIKLAHRCITMTITGRKETTNRVTDIKLFFLYYIYGERVVCNIPYWLAKYLKGIKDKSVIFGECLNTSLVKMGVIVELYEGDCCWPATRGVVGENEGDDEEGDREGRNEGVGGSADIYRNMSTRDWQTLEMASRFTRDAVTTTSVMASNGQSFLNSINTDAFSGPQWVNLFHINEPIFHELVREFFASFKFDASPCRNTSLVKMGVIVELYEGDCCWPATRGVVGENEGDDEEGDREGRNEGVGGSADIYRNMSTRDWQV</sequence>
<evidence type="ECO:0000256" key="1">
    <source>
        <dbReference type="SAM" id="MobiDB-lite"/>
    </source>
</evidence>
<dbReference type="AlphaFoldDB" id="A0A6L2JB83"/>
<gene>
    <name evidence="2" type="ORF">Tci_005950</name>
</gene>
<reference evidence="2" key="1">
    <citation type="journal article" date="2019" name="Sci. Rep.">
        <title>Draft genome of Tanacetum cinerariifolium, the natural source of mosquito coil.</title>
        <authorList>
            <person name="Yamashiro T."/>
            <person name="Shiraishi A."/>
            <person name="Satake H."/>
            <person name="Nakayama K."/>
        </authorList>
    </citation>
    <scope>NUCLEOTIDE SEQUENCE</scope>
</reference>
<name>A0A6L2JB83_TANCI</name>
<organism evidence="2">
    <name type="scientific">Tanacetum cinerariifolium</name>
    <name type="common">Dalmatian daisy</name>
    <name type="synonym">Chrysanthemum cinerariifolium</name>
    <dbReference type="NCBI Taxonomy" id="118510"/>
    <lineage>
        <taxon>Eukaryota</taxon>
        <taxon>Viridiplantae</taxon>
        <taxon>Streptophyta</taxon>
        <taxon>Embryophyta</taxon>
        <taxon>Tracheophyta</taxon>
        <taxon>Spermatophyta</taxon>
        <taxon>Magnoliopsida</taxon>
        <taxon>eudicotyledons</taxon>
        <taxon>Gunneridae</taxon>
        <taxon>Pentapetalae</taxon>
        <taxon>asterids</taxon>
        <taxon>campanulids</taxon>
        <taxon>Asterales</taxon>
        <taxon>Asteraceae</taxon>
        <taxon>Asteroideae</taxon>
        <taxon>Anthemideae</taxon>
        <taxon>Anthemidinae</taxon>
        <taxon>Tanacetum</taxon>
    </lineage>
</organism>